<sequence>MAVRNVYTLRDERLMWEHIFKRLQEGDEAAYQPKGLKLWKAFEVTQKTNKTASSLATHFRKAMYDHIEEARIPVEQQLYIANQLNLKLSRRQQKTIEYKENISITVNDFGFVTAYEKEGKQYLPSLFKKKTLCEDNNINDELGYDAFELNGSVRKVAKLSQSFDRSPASVASLGHYNLRKRLHVGNNRSPAIHNSEEVEAMDLMQNNSDHSDNRNEEFHGGGNQNEISSVGQMLDDGKGNVGEQGKVCENAERSTYEKQFCSNKIDDEETNKSRKELCVADGSHSSLKETEMNIFFSKNEICNFRSEASGNQVECETAESESGMSQCIEVDDNVKNLAVHNNQFHMKMMSNEISKSVACNSTSIPTTILAKRRQELLAFESIIDEELKQLLAYILNKRQLRGVEKMKTEKILELRAKEAKQLRIGLRSYLRKIQQQII</sequence>
<protein>
    <submittedName>
        <fullName evidence="2">Myb/SANT-like DNA-binding domain-containing protein</fullName>
    </submittedName>
</protein>
<dbReference type="Proteomes" id="UP000093561">
    <property type="component" value="Unassembled WGS sequence"/>
</dbReference>
<reference evidence="1" key="2">
    <citation type="journal article" date="2016" name="Mol. Ecol.">
        <title>Population genomics of the filarial nematode parasite Wuchereria bancrofti from mosquitoes.</title>
        <authorList>
            <person name="Small S.T."/>
            <person name="Reimer L.J."/>
            <person name="Tisch D.J."/>
            <person name="King C.L."/>
            <person name="Christensen B.M."/>
            <person name="Siba P.M."/>
            <person name="Kazura J.W."/>
            <person name="Serre D."/>
            <person name="Zimmerman P.A."/>
        </authorList>
    </citation>
    <scope>NUCLEOTIDE SEQUENCE</scope>
    <source>
        <strain evidence="1">pt0022</strain>
    </source>
</reference>
<dbReference type="Gene3D" id="1.10.10.60">
    <property type="entry name" value="Homeodomain-like"/>
    <property type="match status" value="1"/>
</dbReference>
<organism evidence="1 2">
    <name type="scientific">Wuchereria bancrofti</name>
    <dbReference type="NCBI Taxonomy" id="6293"/>
    <lineage>
        <taxon>Eukaryota</taxon>
        <taxon>Metazoa</taxon>
        <taxon>Ecdysozoa</taxon>
        <taxon>Nematoda</taxon>
        <taxon>Chromadorea</taxon>
        <taxon>Rhabditida</taxon>
        <taxon>Spirurina</taxon>
        <taxon>Spiruromorpha</taxon>
        <taxon>Filarioidea</taxon>
        <taxon>Onchocercidae</taxon>
        <taxon>Wuchereria</taxon>
    </lineage>
</organism>
<dbReference type="PANTHER" id="PTHR38627">
    <property type="entry name" value="GA BINDING AND ACTIVATING AND SPK (SPK) DOMAIN CONTAINING-RELATED"/>
    <property type="match status" value="1"/>
</dbReference>
<dbReference type="InterPro" id="IPR053367">
    <property type="entry name" value="G-alpha_activating_GEF"/>
</dbReference>
<dbReference type="AlphaFoldDB" id="A0AAF5PQD0"/>
<reference evidence="1" key="1">
    <citation type="submission" date="2015-03" db="EMBL/GenBank/DDBJ databases">
        <title>Wuchereria bancrofti Genome Sequencing Papua New Guinea Strain.</title>
        <authorList>
            <person name="Small S.T."/>
            <person name="Serre D."/>
            <person name="Zimmerman P.A."/>
        </authorList>
    </citation>
    <scope>NUCLEOTIDE SEQUENCE [LARGE SCALE GENOMIC DNA]</scope>
    <source>
        <strain evidence="1">pt0022</strain>
    </source>
</reference>
<reference evidence="2" key="3">
    <citation type="submission" date="2024-02" db="UniProtKB">
        <authorList>
            <consortium name="WormBaseParasite"/>
        </authorList>
    </citation>
    <scope>IDENTIFICATION</scope>
    <source>
        <strain evidence="2">pt0022</strain>
    </source>
</reference>
<name>A0AAF5PQD0_WUCBA</name>
<proteinExistence type="predicted"/>
<dbReference type="WBParaSite" id="mrna-Wban_04039">
    <property type="protein sequence ID" value="mrna-Wban_04039"/>
    <property type="gene ID" value="Wban_04039"/>
</dbReference>
<evidence type="ECO:0000313" key="1">
    <source>
        <dbReference type="Proteomes" id="UP000093561"/>
    </source>
</evidence>
<evidence type="ECO:0000313" key="2">
    <source>
        <dbReference type="WBParaSite" id="mrna-Wban_04039"/>
    </source>
</evidence>
<accession>A0AAF5PQD0</accession>
<dbReference type="PANTHER" id="PTHR38627:SF2">
    <property type="entry name" value="DOUBLE-STRAND TELOMERIC DNA-BINDING PROTEINS 1-RELATED"/>
    <property type="match status" value="1"/>
</dbReference>